<protein>
    <submittedName>
        <fullName evidence="3">Uncharacterized protein</fullName>
    </submittedName>
</protein>
<feature type="compositionally biased region" description="Polar residues" evidence="2">
    <location>
        <begin position="34"/>
        <end position="45"/>
    </location>
</feature>
<organism evidence="3">
    <name type="scientific">Panicum hallii</name>
    <dbReference type="NCBI Taxonomy" id="206008"/>
    <lineage>
        <taxon>Eukaryota</taxon>
        <taxon>Viridiplantae</taxon>
        <taxon>Streptophyta</taxon>
        <taxon>Embryophyta</taxon>
        <taxon>Tracheophyta</taxon>
        <taxon>Spermatophyta</taxon>
        <taxon>Magnoliopsida</taxon>
        <taxon>Liliopsida</taxon>
        <taxon>Poales</taxon>
        <taxon>Poaceae</taxon>
        <taxon>PACMAD clade</taxon>
        <taxon>Panicoideae</taxon>
        <taxon>Panicodae</taxon>
        <taxon>Paniceae</taxon>
        <taxon>Panicinae</taxon>
        <taxon>Panicum</taxon>
        <taxon>Panicum sect. Panicum</taxon>
    </lineage>
</organism>
<feature type="region of interest" description="Disordered" evidence="2">
    <location>
        <begin position="1"/>
        <end position="54"/>
    </location>
</feature>
<dbReference type="Proteomes" id="UP000243499">
    <property type="component" value="Chromosome 4"/>
</dbReference>
<dbReference type="EMBL" id="CM008049">
    <property type="protein sequence ID" value="PVH47245.1"/>
    <property type="molecule type" value="Genomic_DNA"/>
</dbReference>
<evidence type="ECO:0000256" key="1">
    <source>
        <dbReference type="SAM" id="Coils"/>
    </source>
</evidence>
<dbReference type="AlphaFoldDB" id="A0A2T8JBG4"/>
<name>A0A2T8JBG4_9POAL</name>
<evidence type="ECO:0000256" key="2">
    <source>
        <dbReference type="SAM" id="MobiDB-lite"/>
    </source>
</evidence>
<keyword evidence="1" id="KW-0175">Coiled coil</keyword>
<sequence>MANKNATSPAHPAVPCTTQKPAGHPQHATRLGATFSQENNKLSEGTSTTTMRTRTDHIESLRRRVILAESEVAEEKENVRRGLEAIRWKDAQLKELRKRSSAMDKDIRRKDAHLKVARKRVKTKERLLQIMYSIWMDKAETDAEMKAQKEVEMQELKVQKEAQVQKVMKENVRLLRIVDKEEAQLQAMSEQCKLLAQQIP</sequence>
<reference evidence="3" key="1">
    <citation type="submission" date="2018-04" db="EMBL/GenBank/DDBJ databases">
        <title>WGS assembly of Panicum hallii.</title>
        <authorList>
            <person name="Lovell J."/>
            <person name="Jenkins J."/>
            <person name="Lowry D."/>
            <person name="Mamidi S."/>
            <person name="Sreedasyam A."/>
            <person name="Weng X."/>
            <person name="Barry K."/>
            <person name="Bonette J."/>
            <person name="Campitelli B."/>
            <person name="Daum C."/>
            <person name="Gordon S."/>
            <person name="Gould B."/>
            <person name="Lipzen A."/>
            <person name="Macqueen A."/>
            <person name="Palacio-Mejia J."/>
            <person name="Plott C."/>
            <person name="Shakirov E."/>
            <person name="Shu S."/>
            <person name="Yoshinaga Y."/>
            <person name="Zane M."/>
            <person name="Rokhsar D."/>
            <person name="Grimwood J."/>
            <person name="Schmutz J."/>
            <person name="Juenger T."/>
        </authorList>
    </citation>
    <scope>NUCLEOTIDE SEQUENCE [LARGE SCALE GENOMIC DNA]</scope>
    <source>
        <strain evidence="3">FIL2</strain>
    </source>
</reference>
<evidence type="ECO:0000313" key="3">
    <source>
        <dbReference type="EMBL" id="PVH47245.1"/>
    </source>
</evidence>
<proteinExistence type="predicted"/>
<dbReference type="Gramene" id="PVH47245">
    <property type="protein sequence ID" value="PVH47245"/>
    <property type="gene ID" value="PAHAL_4G013000"/>
</dbReference>
<gene>
    <name evidence="3" type="ORF">PAHAL_4G013000</name>
</gene>
<accession>A0A2T8JBG4</accession>
<feature type="coiled-coil region" evidence="1">
    <location>
        <begin position="146"/>
        <end position="198"/>
    </location>
</feature>